<accession>A0A1S1WTD6</accession>
<dbReference type="AlphaFoldDB" id="A0A1S1WTD6"/>
<comment type="caution">
    <text evidence="8">The sequence shown here is derived from an EMBL/GenBank/DDBJ whole genome shotgun (WGS) entry which is preliminary data.</text>
</comment>
<gene>
    <name evidence="8" type="ORF">BI347_21810</name>
</gene>
<dbReference type="Proteomes" id="UP000180088">
    <property type="component" value="Unassembled WGS sequence"/>
</dbReference>
<dbReference type="GO" id="GO:0015562">
    <property type="term" value="F:efflux transmembrane transporter activity"/>
    <property type="evidence" value="ECO:0007669"/>
    <property type="project" value="TreeGrafter"/>
</dbReference>
<comment type="similarity">
    <text evidence="2">Belongs to the membrane fusion protein (MFP) (TC 8.A.1) family.</text>
</comment>
<keyword evidence="3" id="KW-0813">Transport</keyword>
<evidence type="ECO:0000259" key="5">
    <source>
        <dbReference type="Pfam" id="PF25917"/>
    </source>
</evidence>
<proteinExistence type="inferred from homology"/>
<evidence type="ECO:0000259" key="7">
    <source>
        <dbReference type="Pfam" id="PF25967"/>
    </source>
</evidence>
<evidence type="ECO:0000256" key="4">
    <source>
        <dbReference type="SAM" id="MobiDB-lite"/>
    </source>
</evidence>
<dbReference type="Pfam" id="PF25967">
    <property type="entry name" value="RND-MFP_C"/>
    <property type="match status" value="1"/>
</dbReference>
<reference evidence="8 9" key="1">
    <citation type="submission" date="2016-09" db="EMBL/GenBank/DDBJ databases">
        <title>Chromobacterium muskegensis sp. nov., an insecticidal bacterium isolated from Sphagnum bogs.</title>
        <authorList>
            <person name="Sparks M.E."/>
            <person name="Blackburn M.B."/>
            <person name="Gundersen-Rindal D.E."/>
            <person name="Mitchell A."/>
            <person name="Farrar R."/>
            <person name="Kuhar D."/>
        </authorList>
    </citation>
    <scope>NUCLEOTIDE SEQUENCE [LARGE SCALE GENOMIC DNA]</scope>
    <source>
        <strain evidence="8 9">37-2</strain>
    </source>
</reference>
<dbReference type="InterPro" id="IPR006143">
    <property type="entry name" value="RND_pump_MFP"/>
</dbReference>
<evidence type="ECO:0000259" key="6">
    <source>
        <dbReference type="Pfam" id="PF25944"/>
    </source>
</evidence>
<evidence type="ECO:0000313" key="9">
    <source>
        <dbReference type="Proteomes" id="UP000180088"/>
    </source>
</evidence>
<comment type="subcellular location">
    <subcellularLocation>
        <location evidence="1">Cell membrane</location>
    </subcellularLocation>
</comment>
<dbReference type="PANTHER" id="PTHR30469:SF33">
    <property type="entry name" value="SLR1207 PROTEIN"/>
    <property type="match status" value="1"/>
</dbReference>
<dbReference type="SUPFAM" id="SSF111369">
    <property type="entry name" value="HlyD-like secretion proteins"/>
    <property type="match status" value="1"/>
</dbReference>
<dbReference type="InterPro" id="IPR058625">
    <property type="entry name" value="MdtA-like_BSH"/>
</dbReference>
<dbReference type="STRING" id="1903179.BI347_21810"/>
<evidence type="ECO:0000256" key="1">
    <source>
        <dbReference type="ARBA" id="ARBA00004236"/>
    </source>
</evidence>
<feature type="region of interest" description="Disordered" evidence="4">
    <location>
        <begin position="126"/>
        <end position="146"/>
    </location>
</feature>
<name>A0A1S1WTD6_9NEIS</name>
<dbReference type="NCBIfam" id="NF008606">
    <property type="entry name" value="PRK11578.1"/>
    <property type="match status" value="1"/>
</dbReference>
<evidence type="ECO:0000256" key="3">
    <source>
        <dbReference type="ARBA" id="ARBA00022448"/>
    </source>
</evidence>
<dbReference type="EMBL" id="MKCS01000004">
    <property type="protein sequence ID" value="OHX10549.1"/>
    <property type="molecule type" value="Genomic_DNA"/>
</dbReference>
<dbReference type="InterPro" id="IPR058627">
    <property type="entry name" value="MdtA-like_C"/>
</dbReference>
<feature type="domain" description="Multidrug resistance protein MdtA-like beta-barrel" evidence="6">
    <location>
        <begin position="227"/>
        <end position="304"/>
    </location>
</feature>
<feature type="domain" description="Multidrug resistance protein MdtA-like C-terminal permuted SH3" evidence="7">
    <location>
        <begin position="309"/>
        <end position="369"/>
    </location>
</feature>
<dbReference type="Gene3D" id="2.40.30.170">
    <property type="match status" value="1"/>
</dbReference>
<feature type="domain" description="Multidrug resistance protein MdtA-like barrel-sandwich hybrid" evidence="5">
    <location>
        <begin position="64"/>
        <end position="219"/>
    </location>
</feature>
<protein>
    <submittedName>
        <fullName evidence="8">Efflux transporter periplasmic adaptor subunit</fullName>
    </submittedName>
</protein>
<dbReference type="Gene3D" id="2.40.420.20">
    <property type="match status" value="1"/>
</dbReference>
<dbReference type="InterPro" id="IPR058623">
    <property type="entry name" value="MacA"/>
</dbReference>
<dbReference type="Pfam" id="PF25944">
    <property type="entry name" value="Beta-barrel_RND"/>
    <property type="match status" value="1"/>
</dbReference>
<organism evidence="8 9">
    <name type="scientific">Chromobacterium sphagni</name>
    <dbReference type="NCBI Taxonomy" id="1903179"/>
    <lineage>
        <taxon>Bacteria</taxon>
        <taxon>Pseudomonadati</taxon>
        <taxon>Pseudomonadota</taxon>
        <taxon>Betaproteobacteria</taxon>
        <taxon>Neisseriales</taxon>
        <taxon>Chromobacteriaceae</taxon>
        <taxon>Chromobacterium</taxon>
    </lineage>
</organism>
<dbReference type="InterPro" id="IPR058626">
    <property type="entry name" value="MdtA-like_b-barrel"/>
</dbReference>
<evidence type="ECO:0000256" key="2">
    <source>
        <dbReference type="ARBA" id="ARBA00009477"/>
    </source>
</evidence>
<dbReference type="Gene3D" id="2.40.50.100">
    <property type="match status" value="2"/>
</dbReference>
<dbReference type="PANTHER" id="PTHR30469">
    <property type="entry name" value="MULTIDRUG RESISTANCE PROTEIN MDTA"/>
    <property type="match status" value="1"/>
</dbReference>
<evidence type="ECO:0000313" key="8">
    <source>
        <dbReference type="EMBL" id="OHX10549.1"/>
    </source>
</evidence>
<dbReference type="Pfam" id="PF25917">
    <property type="entry name" value="BSH_RND"/>
    <property type="match status" value="1"/>
</dbReference>
<dbReference type="GO" id="GO:1990281">
    <property type="term" value="C:efflux pump complex"/>
    <property type="evidence" value="ECO:0007669"/>
    <property type="project" value="TreeGrafter"/>
</dbReference>
<dbReference type="NCBIfam" id="TIGR01730">
    <property type="entry name" value="RND_mfp"/>
    <property type="match status" value="1"/>
</dbReference>
<sequence>MREWGFGRRPLRNAVLLAAVLALAAGGLRYWLAEPPPPQVLTAAVERGELEDVVLASGVVQPLRQVDVGAQASGQLKTLKVEAGDKVKQGELLAEIDPEDSLNDLKASEAALDARIAQRRAKQAALQQAEQEAARQRRMRHEGSTSDKELLAAETAFLTQQAGLDELQAQIRQERSQLDSKRTKLSYNRILAPMDGEVVEIVTQQGQTVIAMQQAPVILKLADLSQVTVRAQVAEADVIRIKAGLPVYFTVLGAPDQRFRSQLRTILPTPEKINNAVFYKALFDVPNADGKLRVDMTAEVSILLARVAQALSIPLSALGEAGKDGRYPVKVQGKDGRLQERRVRVGLKTATRAQVLDGLQAGEKVVTGESADKPEEGGAVVVSA</sequence>